<evidence type="ECO:0000256" key="5">
    <source>
        <dbReference type="ARBA" id="ARBA00022679"/>
    </source>
</evidence>
<proteinExistence type="inferred from homology"/>
<sequence>MKACQGHQHQIRQTRRHWLGACRCFCYAASQAAPPPSGLGASSRGKEVMPAHKYPRPDRIAFDDKWPRRQWPDRTITEAPTWCSVDLRDGNQALVHPMNIPKKLLLFDHLLGLGFREIEIGFPSSSDADFDFCRHVIDKKLIPSGVRVCVATHGRLEAIDRSIAALEGGQKLLFHLMTPIDPIQTQLVYRTDQAGIRDLAVRSARDLHRQVREQLDTDDVMLEYSPSWFTRAPMELTLAVIEGVLGEWQPTDDRPAIINLPATMETMAPNLYADRVEWLHTHIPDRSRVILSLHPHNDRGTAVAATELGLMAGGQRVEGCMFGNGERAGNACLVTLACNMLSEGVDPKIDLSDLPSTVEVVEYATEVKVGARHPWGGALVFTSFSGTHQDAISKGLTAAEDGDGMWRVPYLPLDPQDLGRSYESIVRINSQSGKGGVAFLMEKEFGYVLPREMQVEFAQLVKAYTGTHEVEASVYDLWELFRQTYLVRHTPLQLLEYRVLHGEVPTGPPLPNVINGEWIGSTNGAELGPIQSVGPSGGVEPVTVVAEVILDGKRVSVRGGGNGPIDAFVQGLNTHLRQHVEVMRYYQHAIGKGSKAEAVCYVQIRGKLSEESGNVKRFGVGSDVNTNTASLKAICSAVNHLLSLEAEESADSAAKGPVEFRLPSTMTTGASQT</sequence>
<dbReference type="InParanoid" id="A0A0G4GSH3"/>
<comment type="catalytic activity">
    <reaction evidence="1">
        <text>3-methyl-2-oxobutanoate + acetyl-CoA + H2O = (2S)-2-isopropylmalate + CoA + H(+)</text>
        <dbReference type="Rhea" id="RHEA:21524"/>
        <dbReference type="ChEBI" id="CHEBI:1178"/>
        <dbReference type="ChEBI" id="CHEBI:11851"/>
        <dbReference type="ChEBI" id="CHEBI:15377"/>
        <dbReference type="ChEBI" id="CHEBI:15378"/>
        <dbReference type="ChEBI" id="CHEBI:57287"/>
        <dbReference type="ChEBI" id="CHEBI:57288"/>
        <dbReference type="EC" id="2.3.3.13"/>
    </reaction>
</comment>
<keyword evidence="5 7" id="KW-0808">Transferase</keyword>
<name>A0A0G4GSH3_VITBC</name>
<evidence type="ECO:0000256" key="8">
    <source>
        <dbReference type="SAM" id="MobiDB-lite"/>
    </source>
</evidence>
<feature type="domain" description="Pyruvate carboxyltransferase" evidence="9">
    <location>
        <begin position="80"/>
        <end position="355"/>
    </location>
</feature>
<keyword evidence="11" id="KW-1185">Reference proteome</keyword>
<comment type="similarity">
    <text evidence="2">Belongs to the alpha-IPM synthase/homocitrate synthase family. LeuA type 2 subfamily.</text>
</comment>
<reference evidence="10 11" key="1">
    <citation type="submission" date="2014-11" db="EMBL/GenBank/DDBJ databases">
        <authorList>
            <person name="Zhu J."/>
            <person name="Qi W."/>
            <person name="Song R."/>
        </authorList>
    </citation>
    <scope>NUCLEOTIDE SEQUENCE [LARGE SCALE GENOMIC DNA]</scope>
</reference>
<dbReference type="SUPFAM" id="SSF110921">
    <property type="entry name" value="2-isopropylmalate synthase LeuA, allosteric (dimerisation) domain"/>
    <property type="match status" value="1"/>
</dbReference>
<feature type="compositionally biased region" description="Polar residues" evidence="8">
    <location>
        <begin position="664"/>
        <end position="673"/>
    </location>
</feature>
<evidence type="ECO:0000256" key="4">
    <source>
        <dbReference type="ARBA" id="ARBA00022605"/>
    </source>
</evidence>
<dbReference type="InterPro" id="IPR054692">
    <property type="entry name" value="LeuA-like_post-cat"/>
</dbReference>
<evidence type="ECO:0000256" key="3">
    <source>
        <dbReference type="ARBA" id="ARBA00012973"/>
    </source>
</evidence>
<organism evidence="10 11">
    <name type="scientific">Vitrella brassicaformis (strain CCMP3155)</name>
    <dbReference type="NCBI Taxonomy" id="1169540"/>
    <lineage>
        <taxon>Eukaryota</taxon>
        <taxon>Sar</taxon>
        <taxon>Alveolata</taxon>
        <taxon>Colpodellida</taxon>
        <taxon>Vitrellaceae</taxon>
        <taxon>Vitrella</taxon>
    </lineage>
</organism>
<keyword evidence="4" id="KW-0028">Amino-acid biosynthesis</keyword>
<evidence type="ECO:0000313" key="11">
    <source>
        <dbReference type="Proteomes" id="UP000041254"/>
    </source>
</evidence>
<feature type="region of interest" description="Disordered" evidence="8">
    <location>
        <begin position="653"/>
        <end position="673"/>
    </location>
</feature>
<evidence type="ECO:0000256" key="6">
    <source>
        <dbReference type="ARBA" id="ARBA00023304"/>
    </source>
</evidence>
<dbReference type="VEuPathDB" id="CryptoDB:Vbra_18585"/>
<dbReference type="InterPro" id="IPR036230">
    <property type="entry name" value="LeuA_allosteric_dom_sf"/>
</dbReference>
<dbReference type="SUPFAM" id="SSF51569">
    <property type="entry name" value="Aldolase"/>
    <property type="match status" value="1"/>
</dbReference>
<dbReference type="STRING" id="1169540.A0A0G4GSH3"/>
<dbReference type="InterPro" id="IPR013785">
    <property type="entry name" value="Aldolase_TIM"/>
</dbReference>
<evidence type="ECO:0000256" key="1">
    <source>
        <dbReference type="ARBA" id="ARBA00000064"/>
    </source>
</evidence>
<accession>A0A0G4GSH3</accession>
<dbReference type="Pfam" id="PF08502">
    <property type="entry name" value="LeuA_dimer"/>
    <property type="match status" value="1"/>
</dbReference>
<dbReference type="Proteomes" id="UP000041254">
    <property type="component" value="Unassembled WGS sequence"/>
</dbReference>
<dbReference type="Pfam" id="PF22615">
    <property type="entry name" value="IPMS_D2"/>
    <property type="match status" value="1"/>
</dbReference>
<dbReference type="PROSITE" id="PS50991">
    <property type="entry name" value="PYR_CT"/>
    <property type="match status" value="1"/>
</dbReference>
<dbReference type="EMBL" id="CDMY01000788">
    <property type="protein sequence ID" value="CEM33551.1"/>
    <property type="molecule type" value="Genomic_DNA"/>
</dbReference>
<evidence type="ECO:0000256" key="7">
    <source>
        <dbReference type="RuleBase" id="RU003523"/>
    </source>
</evidence>
<evidence type="ECO:0000313" key="10">
    <source>
        <dbReference type="EMBL" id="CEM33551.1"/>
    </source>
</evidence>
<dbReference type="SMART" id="SM00917">
    <property type="entry name" value="LeuA_dimer"/>
    <property type="match status" value="1"/>
</dbReference>
<dbReference type="PROSITE" id="PS00816">
    <property type="entry name" value="AIPM_HOMOCIT_SYNTH_2"/>
    <property type="match status" value="1"/>
</dbReference>
<evidence type="ECO:0000256" key="2">
    <source>
        <dbReference type="ARBA" id="ARBA00009767"/>
    </source>
</evidence>
<dbReference type="PANTHER" id="PTHR46911:SF1">
    <property type="entry name" value="2-ISOPROPYLMALATE SYNTHASE"/>
    <property type="match status" value="1"/>
</dbReference>
<keyword evidence="6" id="KW-0100">Branched-chain amino acid biosynthesis</keyword>
<dbReference type="SUPFAM" id="SSF89000">
    <property type="entry name" value="post-HMGL domain-like"/>
    <property type="match status" value="1"/>
</dbReference>
<dbReference type="Pfam" id="PF00682">
    <property type="entry name" value="HMGL-like"/>
    <property type="match status" value="1"/>
</dbReference>
<gene>
    <name evidence="10" type="ORF">Vbra_18585</name>
</gene>
<dbReference type="PANTHER" id="PTHR46911">
    <property type="match status" value="1"/>
</dbReference>
<dbReference type="InterPro" id="IPR013709">
    <property type="entry name" value="2-isopropylmalate_synth_dimer"/>
</dbReference>
<protein>
    <recommendedName>
        <fullName evidence="3">2-isopropylmalate synthase</fullName>
        <ecNumber evidence="3">2.3.3.13</ecNumber>
    </recommendedName>
</protein>
<dbReference type="InterPro" id="IPR002034">
    <property type="entry name" value="AIPM/Hcit_synth_CS"/>
</dbReference>
<dbReference type="EC" id="2.3.3.13" evidence="3"/>
<dbReference type="AlphaFoldDB" id="A0A0G4GSH3"/>
<dbReference type="InterPro" id="IPR000891">
    <property type="entry name" value="PYR_CT"/>
</dbReference>
<dbReference type="PROSITE" id="PS00815">
    <property type="entry name" value="AIPM_HOMOCIT_SYNTH_1"/>
    <property type="match status" value="1"/>
</dbReference>
<evidence type="ECO:0000259" key="9">
    <source>
        <dbReference type="PROSITE" id="PS50991"/>
    </source>
</evidence>
<dbReference type="OrthoDB" id="418791at2759"/>
<dbReference type="PhylomeDB" id="A0A0G4GSH3"/>
<dbReference type="NCBIfam" id="NF002991">
    <property type="entry name" value="PRK03739.1"/>
    <property type="match status" value="1"/>
</dbReference>
<dbReference type="Gene3D" id="3.30.160.270">
    <property type="match status" value="1"/>
</dbReference>
<dbReference type="Gene3D" id="3.20.20.70">
    <property type="entry name" value="Aldolase class I"/>
    <property type="match status" value="1"/>
</dbReference>
<dbReference type="GO" id="GO:0009098">
    <property type="term" value="P:L-leucine biosynthetic process"/>
    <property type="evidence" value="ECO:0007669"/>
    <property type="project" value="InterPro"/>
</dbReference>
<dbReference type="GO" id="GO:0003852">
    <property type="term" value="F:2-isopropylmalate synthase activity"/>
    <property type="evidence" value="ECO:0007669"/>
    <property type="project" value="UniProtKB-EC"/>
</dbReference>